<evidence type="ECO:0000259" key="2">
    <source>
        <dbReference type="Pfam" id="PF19657"/>
    </source>
</evidence>
<gene>
    <name evidence="3" type="ORF">AACH00_12535</name>
</gene>
<organism evidence="3 4">
    <name type="scientific">Ideonella margarita</name>
    <dbReference type="NCBI Taxonomy" id="2984191"/>
    <lineage>
        <taxon>Bacteria</taxon>
        <taxon>Pseudomonadati</taxon>
        <taxon>Pseudomonadota</taxon>
        <taxon>Betaproteobacteria</taxon>
        <taxon>Burkholderiales</taxon>
        <taxon>Sphaerotilaceae</taxon>
        <taxon>Ideonella</taxon>
    </lineage>
</organism>
<accession>A0ABU9C8Y7</accession>
<feature type="domain" description="DUF6160" evidence="2">
    <location>
        <begin position="1"/>
        <end position="81"/>
    </location>
</feature>
<dbReference type="Pfam" id="PF19657">
    <property type="entry name" value="DUF6160"/>
    <property type="match status" value="1"/>
</dbReference>
<comment type="caution">
    <text evidence="3">The sequence shown here is derived from an EMBL/GenBank/DDBJ whole genome shotgun (WGS) entry which is preliminary data.</text>
</comment>
<dbReference type="InterPro" id="IPR046158">
    <property type="entry name" value="DUF6160"/>
</dbReference>
<evidence type="ECO:0000256" key="1">
    <source>
        <dbReference type="SAM" id="SignalP"/>
    </source>
</evidence>
<evidence type="ECO:0000313" key="4">
    <source>
        <dbReference type="Proteomes" id="UP001379945"/>
    </source>
</evidence>
<name>A0ABU9C8Y7_9BURK</name>
<dbReference type="EMBL" id="JBBUTI010000008">
    <property type="protein sequence ID" value="MEK8047179.1"/>
    <property type="molecule type" value="Genomic_DNA"/>
</dbReference>
<proteinExistence type="predicted"/>
<dbReference type="RefSeq" id="WP_341399487.1">
    <property type="nucleotide sequence ID" value="NZ_JBBUTI010000008.1"/>
</dbReference>
<keyword evidence="4" id="KW-1185">Reference proteome</keyword>
<feature type="chain" id="PRO_5045215922" evidence="1">
    <location>
        <begin position="23"/>
        <end position="210"/>
    </location>
</feature>
<protein>
    <submittedName>
        <fullName evidence="3">DUF6160 family protein</fullName>
    </submittedName>
</protein>
<dbReference type="Proteomes" id="UP001379945">
    <property type="component" value="Unassembled WGS sequence"/>
</dbReference>
<evidence type="ECO:0000313" key="3">
    <source>
        <dbReference type="EMBL" id="MEK8047179.1"/>
    </source>
</evidence>
<keyword evidence="1" id="KW-0732">Signal</keyword>
<sequence length="210" mass="21120">MKFAKLTAVAAILGALSVSASAMTAIDDSTLSTVSGQDGVSIAGDLNINIGSFKYTDTDASGGSVSFNDIKITGMFQMTVDILGKSAFVSNVADSIGARLGYTQADANVGKALAAGLPVPPTAAGGAIATELGKLTSATFDVFGAATGAAVYDASSDVVQFAFPNAKLDSKLSPSVSVGSIKMGNSTASFGSVAINNIDLQGSKFWMWAH</sequence>
<feature type="signal peptide" evidence="1">
    <location>
        <begin position="1"/>
        <end position="22"/>
    </location>
</feature>
<reference evidence="3 4" key="1">
    <citation type="submission" date="2024-04" db="EMBL/GenBank/DDBJ databases">
        <title>Novel species of the genus Ideonella isolated from streams.</title>
        <authorList>
            <person name="Lu H."/>
        </authorList>
    </citation>
    <scope>NUCLEOTIDE SEQUENCE [LARGE SCALE GENOMIC DNA]</scope>
    <source>
        <strain evidence="3 4">LYT19W</strain>
    </source>
</reference>